<gene>
    <name evidence="5" type="ORF">HX845_29050</name>
    <name evidence="6" type="ORF">HX876_23940</name>
</gene>
<evidence type="ECO:0000256" key="2">
    <source>
        <dbReference type="ARBA" id="ARBA00023125"/>
    </source>
</evidence>
<evidence type="ECO:0000313" key="6">
    <source>
        <dbReference type="EMBL" id="NWC35432.1"/>
    </source>
</evidence>
<organism evidence="6 8">
    <name type="scientific">Pseudomonas gingeri</name>
    <dbReference type="NCBI Taxonomy" id="117681"/>
    <lineage>
        <taxon>Bacteria</taxon>
        <taxon>Pseudomonadati</taxon>
        <taxon>Pseudomonadota</taxon>
        <taxon>Gammaproteobacteria</taxon>
        <taxon>Pseudomonadales</taxon>
        <taxon>Pseudomonadaceae</taxon>
        <taxon>Pseudomonas</taxon>
    </lineage>
</organism>
<dbReference type="InterPro" id="IPR019885">
    <property type="entry name" value="Tscrpt_reg_HTH_AsnC-type_CS"/>
</dbReference>
<reference evidence="7 8" key="1">
    <citation type="submission" date="2020-04" db="EMBL/GenBank/DDBJ databases">
        <title>Molecular characterization of pseudomonads from Agaricus bisporus reveal novel blotch 2 pathogens in Western Europe.</title>
        <authorList>
            <person name="Taparia T."/>
            <person name="Krijger M."/>
            <person name="Haynes E."/>
            <person name="Elpinstone J.G."/>
            <person name="Noble R."/>
            <person name="Van Der Wolf J."/>
        </authorList>
    </citation>
    <scope>NUCLEOTIDE SEQUENCE [LARGE SCALE GENOMIC DNA]</scope>
    <source>
        <strain evidence="6 8">IPO3737</strain>
        <strain evidence="5 7">IPO3738</strain>
    </source>
</reference>
<name>A0A7Y7YF89_9PSED</name>
<dbReference type="PANTHER" id="PTHR30154">
    <property type="entry name" value="LEUCINE-RESPONSIVE REGULATORY PROTEIN"/>
    <property type="match status" value="1"/>
</dbReference>
<dbReference type="GeneID" id="57662356"/>
<dbReference type="InterPro" id="IPR036388">
    <property type="entry name" value="WH-like_DNA-bd_sf"/>
</dbReference>
<dbReference type="InterPro" id="IPR011991">
    <property type="entry name" value="ArsR-like_HTH"/>
</dbReference>
<keyword evidence="3" id="KW-0804">Transcription</keyword>
<dbReference type="PROSITE" id="PS00519">
    <property type="entry name" value="HTH_ASNC_1"/>
    <property type="match status" value="1"/>
</dbReference>
<evidence type="ECO:0000256" key="1">
    <source>
        <dbReference type="ARBA" id="ARBA00023015"/>
    </source>
</evidence>
<dbReference type="SMART" id="SM00344">
    <property type="entry name" value="HTH_ASNC"/>
    <property type="match status" value="1"/>
</dbReference>
<dbReference type="RefSeq" id="WP_042936750.1">
    <property type="nucleotide sequence ID" value="NZ_JACAOL010000023.1"/>
</dbReference>
<dbReference type="PROSITE" id="PS50956">
    <property type="entry name" value="HTH_ASNC_2"/>
    <property type="match status" value="1"/>
</dbReference>
<accession>A0A7Y7YF89</accession>
<comment type="caution">
    <text evidence="6">The sequence shown here is derived from an EMBL/GenBank/DDBJ whole genome shotgun (WGS) entry which is preliminary data.</text>
</comment>
<dbReference type="FunFam" id="1.10.10.10:FF:000186">
    <property type="entry name" value="AsnC family transcriptional regulator"/>
    <property type="match status" value="1"/>
</dbReference>
<dbReference type="GO" id="GO:0006355">
    <property type="term" value="P:regulation of DNA-templated transcription"/>
    <property type="evidence" value="ECO:0007669"/>
    <property type="project" value="UniProtKB-ARBA"/>
</dbReference>
<dbReference type="Proteomes" id="UP000517547">
    <property type="component" value="Unassembled WGS sequence"/>
</dbReference>
<feature type="domain" description="HTH asnC-type" evidence="4">
    <location>
        <begin position="6"/>
        <end position="67"/>
    </location>
</feature>
<dbReference type="InterPro" id="IPR019888">
    <property type="entry name" value="Tscrpt_reg_AsnC-like"/>
</dbReference>
<protein>
    <submittedName>
        <fullName evidence="6">Lrp/AsnC family transcriptional regulator</fullName>
    </submittedName>
</protein>
<dbReference type="InterPro" id="IPR019887">
    <property type="entry name" value="Tscrpt_reg_AsnC/Lrp_C"/>
</dbReference>
<dbReference type="EMBL" id="JACAQE010000010">
    <property type="protein sequence ID" value="NWC17735.1"/>
    <property type="molecule type" value="Genomic_DNA"/>
</dbReference>
<dbReference type="GO" id="GO:0005829">
    <property type="term" value="C:cytosol"/>
    <property type="evidence" value="ECO:0007669"/>
    <property type="project" value="TreeGrafter"/>
</dbReference>
<dbReference type="InterPro" id="IPR000485">
    <property type="entry name" value="AsnC-type_HTH_dom"/>
</dbReference>
<proteinExistence type="predicted"/>
<sequence length="154" mass="17714">MQKNNLDDMDRRILRVLSKDGRASLQEVGKQVGLSPSPCWQRIKRMEESGVIQGYEARIDLNELGYNDGLIVMLTLEHHSDEILEKFEQALAGIPEVIEAYLVSGEYDYFIRIAVKNTRDYERLLREKLYHIPGLRHSVSSFVLRQLKAASVPL</sequence>
<keyword evidence="2" id="KW-0238">DNA-binding</keyword>
<dbReference type="AlphaFoldDB" id="A0A7Y7YF89"/>
<dbReference type="SUPFAM" id="SSF46785">
    <property type="entry name" value="Winged helix' DNA-binding domain"/>
    <property type="match status" value="1"/>
</dbReference>
<evidence type="ECO:0000313" key="7">
    <source>
        <dbReference type="Proteomes" id="UP000517547"/>
    </source>
</evidence>
<dbReference type="Pfam" id="PF01037">
    <property type="entry name" value="AsnC_trans_reg"/>
    <property type="match status" value="1"/>
</dbReference>
<dbReference type="InterPro" id="IPR011008">
    <property type="entry name" value="Dimeric_a/b-barrel"/>
</dbReference>
<dbReference type="SUPFAM" id="SSF54909">
    <property type="entry name" value="Dimeric alpha+beta barrel"/>
    <property type="match status" value="1"/>
</dbReference>
<dbReference type="PRINTS" id="PR00033">
    <property type="entry name" value="HTHASNC"/>
</dbReference>
<dbReference type="Gene3D" id="3.30.70.920">
    <property type="match status" value="1"/>
</dbReference>
<dbReference type="Proteomes" id="UP000520592">
    <property type="component" value="Unassembled WGS sequence"/>
</dbReference>
<dbReference type="EMBL" id="JACAQD010000032">
    <property type="protein sequence ID" value="NWC35432.1"/>
    <property type="molecule type" value="Genomic_DNA"/>
</dbReference>
<dbReference type="GO" id="GO:0043565">
    <property type="term" value="F:sequence-specific DNA binding"/>
    <property type="evidence" value="ECO:0007669"/>
    <property type="project" value="InterPro"/>
</dbReference>
<dbReference type="CDD" id="cd00090">
    <property type="entry name" value="HTH_ARSR"/>
    <property type="match status" value="1"/>
</dbReference>
<dbReference type="Pfam" id="PF13412">
    <property type="entry name" value="HTH_24"/>
    <property type="match status" value="1"/>
</dbReference>
<dbReference type="InterPro" id="IPR036390">
    <property type="entry name" value="WH_DNA-bd_sf"/>
</dbReference>
<evidence type="ECO:0000313" key="5">
    <source>
        <dbReference type="EMBL" id="NWC17735.1"/>
    </source>
</evidence>
<keyword evidence="1" id="KW-0805">Transcription regulation</keyword>
<dbReference type="Gene3D" id="1.10.10.10">
    <property type="entry name" value="Winged helix-like DNA-binding domain superfamily/Winged helix DNA-binding domain"/>
    <property type="match status" value="1"/>
</dbReference>
<dbReference type="GO" id="GO:0043200">
    <property type="term" value="P:response to amino acid"/>
    <property type="evidence" value="ECO:0007669"/>
    <property type="project" value="TreeGrafter"/>
</dbReference>
<evidence type="ECO:0000313" key="8">
    <source>
        <dbReference type="Proteomes" id="UP000520592"/>
    </source>
</evidence>
<evidence type="ECO:0000259" key="4">
    <source>
        <dbReference type="PROSITE" id="PS50956"/>
    </source>
</evidence>
<evidence type="ECO:0000256" key="3">
    <source>
        <dbReference type="ARBA" id="ARBA00023163"/>
    </source>
</evidence>
<dbReference type="PANTHER" id="PTHR30154:SF34">
    <property type="entry name" value="TRANSCRIPTIONAL REGULATOR AZLB"/>
    <property type="match status" value="1"/>
</dbReference>